<dbReference type="Pfam" id="PF08031">
    <property type="entry name" value="BBE"/>
    <property type="match status" value="1"/>
</dbReference>
<accession>A0A382DVJ5</accession>
<reference evidence="2" key="1">
    <citation type="submission" date="2018-05" db="EMBL/GenBank/DDBJ databases">
        <authorList>
            <person name="Lanie J.A."/>
            <person name="Ng W.-L."/>
            <person name="Kazmierczak K.M."/>
            <person name="Andrzejewski T.M."/>
            <person name="Davidsen T.M."/>
            <person name="Wayne K.J."/>
            <person name="Tettelin H."/>
            <person name="Glass J.I."/>
            <person name="Rusch D."/>
            <person name="Podicherti R."/>
            <person name="Tsui H.-C.T."/>
            <person name="Winkler M.E."/>
        </authorList>
    </citation>
    <scope>NUCLEOTIDE SEQUENCE</scope>
</reference>
<organism evidence="2">
    <name type="scientific">marine metagenome</name>
    <dbReference type="NCBI Taxonomy" id="408172"/>
    <lineage>
        <taxon>unclassified sequences</taxon>
        <taxon>metagenomes</taxon>
        <taxon>ecological metagenomes</taxon>
    </lineage>
</organism>
<protein>
    <recommendedName>
        <fullName evidence="1">Berberine/berberine-like domain-containing protein</fullName>
    </recommendedName>
</protein>
<evidence type="ECO:0000259" key="1">
    <source>
        <dbReference type="Pfam" id="PF08031"/>
    </source>
</evidence>
<proteinExistence type="predicted"/>
<name>A0A382DVJ5_9ZZZZ</name>
<dbReference type="InterPro" id="IPR012951">
    <property type="entry name" value="BBE"/>
</dbReference>
<sequence>MISSNYKKILQMKAKYDPDCLFYLEQLRDY</sequence>
<dbReference type="EMBL" id="UINC01040965">
    <property type="protein sequence ID" value="SVB41577.1"/>
    <property type="molecule type" value="Genomic_DNA"/>
</dbReference>
<evidence type="ECO:0000313" key="2">
    <source>
        <dbReference type="EMBL" id="SVB41577.1"/>
    </source>
</evidence>
<feature type="domain" description="Berberine/berberine-like" evidence="1">
    <location>
        <begin position="4"/>
        <end position="26"/>
    </location>
</feature>
<dbReference type="GO" id="GO:0050660">
    <property type="term" value="F:flavin adenine dinucleotide binding"/>
    <property type="evidence" value="ECO:0007669"/>
    <property type="project" value="InterPro"/>
</dbReference>
<dbReference type="AlphaFoldDB" id="A0A382DVJ5"/>
<gene>
    <name evidence="2" type="ORF">METZ01_LOCUS194431</name>
</gene>
<dbReference type="GO" id="GO:0016491">
    <property type="term" value="F:oxidoreductase activity"/>
    <property type="evidence" value="ECO:0007669"/>
    <property type="project" value="InterPro"/>
</dbReference>